<proteinExistence type="predicted"/>
<dbReference type="Proteomes" id="UP000271889">
    <property type="component" value="Unassembled WGS sequence"/>
</dbReference>
<dbReference type="SUPFAM" id="SSF56436">
    <property type="entry name" value="C-type lectin-like"/>
    <property type="match status" value="1"/>
</dbReference>
<organism evidence="2 3">
    <name type="scientific">Cylicostephanus goldi</name>
    <name type="common">Nematode worm</name>
    <dbReference type="NCBI Taxonomy" id="71465"/>
    <lineage>
        <taxon>Eukaryota</taxon>
        <taxon>Metazoa</taxon>
        <taxon>Ecdysozoa</taxon>
        <taxon>Nematoda</taxon>
        <taxon>Chromadorea</taxon>
        <taxon>Rhabditida</taxon>
        <taxon>Rhabditina</taxon>
        <taxon>Rhabditomorpha</taxon>
        <taxon>Strongyloidea</taxon>
        <taxon>Strongylidae</taxon>
        <taxon>Cylicostephanus</taxon>
    </lineage>
</organism>
<dbReference type="PANTHER" id="PTHR22803">
    <property type="entry name" value="MANNOSE, PHOSPHOLIPASE, LECTIN RECEPTOR RELATED"/>
    <property type="match status" value="1"/>
</dbReference>
<dbReference type="OrthoDB" id="5861056at2759"/>
<dbReference type="InterPro" id="IPR001304">
    <property type="entry name" value="C-type_lectin-like"/>
</dbReference>
<evidence type="ECO:0000259" key="1">
    <source>
        <dbReference type="PROSITE" id="PS50041"/>
    </source>
</evidence>
<reference evidence="2 3" key="1">
    <citation type="submission" date="2018-11" db="EMBL/GenBank/DDBJ databases">
        <authorList>
            <consortium name="Pathogen Informatics"/>
        </authorList>
    </citation>
    <scope>NUCLEOTIDE SEQUENCE [LARGE SCALE GENOMIC DNA]</scope>
</reference>
<evidence type="ECO:0000313" key="2">
    <source>
        <dbReference type="EMBL" id="VDK52261.1"/>
    </source>
</evidence>
<dbReference type="InterPro" id="IPR050111">
    <property type="entry name" value="C-type_lectin/snaclec_domain"/>
</dbReference>
<keyword evidence="3" id="KW-1185">Reference proteome</keyword>
<evidence type="ECO:0000313" key="3">
    <source>
        <dbReference type="Proteomes" id="UP000271889"/>
    </source>
</evidence>
<dbReference type="Gene3D" id="3.10.100.10">
    <property type="entry name" value="Mannose-Binding Protein A, subunit A"/>
    <property type="match status" value="1"/>
</dbReference>
<sequence length="98" mass="11151">MNELQTFYNANFQDAEDICDTVGGHLTSIHSYAENVFVAELARMGVPWSDDYARELTWIGLRREGTQSRNWTWTDGTKVDFLAWTQGAPFSGRDCVLV</sequence>
<name>A0A3P6SD24_CYLGO</name>
<dbReference type="EMBL" id="UYRV01005068">
    <property type="protein sequence ID" value="VDK52261.1"/>
    <property type="molecule type" value="Genomic_DNA"/>
</dbReference>
<dbReference type="InterPro" id="IPR016187">
    <property type="entry name" value="CTDL_fold"/>
</dbReference>
<gene>
    <name evidence="2" type="ORF">CGOC_LOCUS2299</name>
</gene>
<dbReference type="AlphaFoldDB" id="A0A3P6SD24"/>
<feature type="domain" description="C-type lectin" evidence="1">
    <location>
        <begin position="11"/>
        <end position="98"/>
    </location>
</feature>
<protein>
    <recommendedName>
        <fullName evidence="1">C-type lectin domain-containing protein</fullName>
    </recommendedName>
</protein>
<dbReference type="PROSITE" id="PS50041">
    <property type="entry name" value="C_TYPE_LECTIN_2"/>
    <property type="match status" value="1"/>
</dbReference>
<dbReference type="Pfam" id="PF00059">
    <property type="entry name" value="Lectin_C"/>
    <property type="match status" value="1"/>
</dbReference>
<dbReference type="CDD" id="cd00037">
    <property type="entry name" value="CLECT"/>
    <property type="match status" value="1"/>
</dbReference>
<dbReference type="InterPro" id="IPR016186">
    <property type="entry name" value="C-type_lectin-like/link_sf"/>
</dbReference>
<accession>A0A3P6SD24</accession>